<dbReference type="CDD" id="cd02440">
    <property type="entry name" value="AdoMet_MTases"/>
    <property type="match status" value="1"/>
</dbReference>
<name>A0A5J6MWU0_9PROT</name>
<dbReference type="RefSeq" id="WP_151115515.1">
    <property type="nucleotide sequence ID" value="NZ_CP042582.1"/>
</dbReference>
<keyword evidence="1" id="KW-0808">Transferase</keyword>
<evidence type="ECO:0000256" key="1">
    <source>
        <dbReference type="ARBA" id="ARBA00022679"/>
    </source>
</evidence>
<organism evidence="2 3">
    <name type="scientific">Hypericibacter adhaerens</name>
    <dbReference type="NCBI Taxonomy" id="2602016"/>
    <lineage>
        <taxon>Bacteria</taxon>
        <taxon>Pseudomonadati</taxon>
        <taxon>Pseudomonadota</taxon>
        <taxon>Alphaproteobacteria</taxon>
        <taxon>Rhodospirillales</taxon>
        <taxon>Dongiaceae</taxon>
        <taxon>Hypericibacter</taxon>
    </lineage>
</organism>
<reference evidence="2 3" key="1">
    <citation type="submission" date="2019-08" db="EMBL/GenBank/DDBJ databases">
        <title>Hyperibacter terrae gen. nov., sp. nov. and Hyperibacter viscosus sp. nov., two new members in the family Rhodospirillaceae isolated from the rhizosphere of Hypericum perforatum.</title>
        <authorList>
            <person name="Noviana Z."/>
        </authorList>
    </citation>
    <scope>NUCLEOTIDE SEQUENCE [LARGE SCALE GENOMIC DNA]</scope>
    <source>
        <strain evidence="2 3">R5959</strain>
    </source>
</reference>
<dbReference type="AlphaFoldDB" id="A0A5J6MWU0"/>
<dbReference type="EMBL" id="CP042582">
    <property type="protein sequence ID" value="QEX21175.1"/>
    <property type="molecule type" value="Genomic_DNA"/>
</dbReference>
<accession>A0A5J6MWU0</accession>
<dbReference type="Proteomes" id="UP000325797">
    <property type="component" value="Chromosome"/>
</dbReference>
<dbReference type="InterPro" id="IPR029063">
    <property type="entry name" value="SAM-dependent_MTases_sf"/>
</dbReference>
<gene>
    <name evidence="2" type="ORF">FRZ61_10970</name>
</gene>
<dbReference type="KEGG" id="hadh:FRZ61_10970"/>
<dbReference type="Gene3D" id="3.40.50.150">
    <property type="entry name" value="Vaccinia Virus protein VP39"/>
    <property type="match status" value="1"/>
</dbReference>
<proteinExistence type="predicted"/>
<dbReference type="PANTHER" id="PTHR43861:SF3">
    <property type="entry name" value="PUTATIVE (AFU_ORTHOLOGUE AFUA_2G14390)-RELATED"/>
    <property type="match status" value="1"/>
</dbReference>
<keyword evidence="3" id="KW-1185">Reference proteome</keyword>
<evidence type="ECO:0000313" key="2">
    <source>
        <dbReference type="EMBL" id="QEX21175.1"/>
    </source>
</evidence>
<dbReference type="OrthoDB" id="9810247at2"/>
<sequence length="324" mass="35347">MRDEPSSSCPLCHQDGSLRHEAVRDCLFGVPGQWGIRTCSNPDCGLVWLDPKPVASDLHEAYATYYTHDEGDAGGDVGGSRGWRRLIVRKLERLWLGVLFLASARTQVEHMFLDDAAPGRLLEVGCGDGRLLARMRRLGWEVAGQDLDAKAAEQARRIHGVTVHVGDLASLALPAESYDAIVMNHVIEHAHDPAALLRECKRLLKPGGLFVATTPNPDSFGHKRFGAAWIGLDPPRHLHLFPLRTLAAIAGSAGFGRSEVWTTPARAGGLLAASADIERWGHHRMRAGVTVIQAVAAAWYQLTAGIAHRLNRKSGEEAVLRAWK</sequence>
<evidence type="ECO:0000313" key="3">
    <source>
        <dbReference type="Proteomes" id="UP000325797"/>
    </source>
</evidence>
<dbReference type="SUPFAM" id="SSF53335">
    <property type="entry name" value="S-adenosyl-L-methionine-dependent methyltransferases"/>
    <property type="match status" value="1"/>
</dbReference>
<evidence type="ECO:0008006" key="4">
    <source>
        <dbReference type="Google" id="ProtNLM"/>
    </source>
</evidence>
<protein>
    <recommendedName>
        <fullName evidence="4">Methyltransferase type 11 domain-containing protein</fullName>
    </recommendedName>
</protein>
<dbReference type="Pfam" id="PF13489">
    <property type="entry name" value="Methyltransf_23"/>
    <property type="match status" value="1"/>
</dbReference>
<dbReference type="GO" id="GO:0016740">
    <property type="term" value="F:transferase activity"/>
    <property type="evidence" value="ECO:0007669"/>
    <property type="project" value="UniProtKB-KW"/>
</dbReference>
<dbReference type="PANTHER" id="PTHR43861">
    <property type="entry name" value="TRANS-ACONITATE 2-METHYLTRANSFERASE-RELATED"/>
    <property type="match status" value="1"/>
</dbReference>